<dbReference type="InterPro" id="IPR025110">
    <property type="entry name" value="AMP-bd_C"/>
</dbReference>
<dbReference type="InterPro" id="IPR020845">
    <property type="entry name" value="AMP-binding_CS"/>
</dbReference>
<dbReference type="InterPro" id="IPR023213">
    <property type="entry name" value="CAT-like_dom_sf"/>
</dbReference>
<dbReference type="Gene3D" id="3.40.50.1820">
    <property type="entry name" value="alpha/beta hydrolase"/>
    <property type="match status" value="1"/>
</dbReference>
<dbReference type="Gene3D" id="2.30.38.10">
    <property type="entry name" value="Luciferase, Domain 3"/>
    <property type="match status" value="1"/>
</dbReference>
<dbReference type="PROSITE" id="PS50075">
    <property type="entry name" value="CARRIER"/>
    <property type="match status" value="1"/>
</dbReference>
<dbReference type="FunFam" id="3.40.50.12780:FF:000012">
    <property type="entry name" value="Non-ribosomal peptide synthetase"/>
    <property type="match status" value="1"/>
</dbReference>
<reference evidence="7" key="2">
    <citation type="submission" date="2019-11" db="EMBL/GenBank/DDBJ databases">
        <title>Improved Assembly of Tolypothrix boutellei genome.</title>
        <authorList>
            <person name="Sarangi A.N."/>
            <person name="Mukherjee M."/>
            <person name="Ghosh S."/>
            <person name="Singh D."/>
            <person name="Das A."/>
            <person name="Kant S."/>
            <person name="Prusty A."/>
            <person name="Tripathy S."/>
        </authorList>
    </citation>
    <scope>NUCLEOTIDE SEQUENCE</scope>
    <source>
        <strain evidence="7">VB521301</strain>
    </source>
</reference>
<dbReference type="InterPro" id="IPR036736">
    <property type="entry name" value="ACP-like_sf"/>
</dbReference>
<comment type="caution">
    <text evidence="8">The sequence shown here is derived from an EMBL/GenBank/DDBJ whole genome shotgun (WGS) entry which is preliminary data.</text>
</comment>
<dbReference type="Gene3D" id="3.30.300.30">
    <property type="match status" value="1"/>
</dbReference>
<dbReference type="Gene3D" id="3.30.559.10">
    <property type="entry name" value="Chloramphenicol acetyltransferase-like domain"/>
    <property type="match status" value="1"/>
</dbReference>
<gene>
    <name evidence="8" type="ORF">DA73_0236140</name>
    <name evidence="7" type="ORF">DA73_0400033990</name>
</gene>
<dbReference type="NCBIfam" id="TIGR01733">
    <property type="entry name" value="AA-adenyl-dom"/>
    <property type="match status" value="1"/>
</dbReference>
<dbReference type="SUPFAM" id="SSF47336">
    <property type="entry name" value="ACP-like"/>
    <property type="match status" value="1"/>
</dbReference>
<dbReference type="PANTHER" id="PTHR45527:SF1">
    <property type="entry name" value="FATTY ACID SYNTHASE"/>
    <property type="match status" value="1"/>
</dbReference>
<dbReference type="InterPro" id="IPR009081">
    <property type="entry name" value="PP-bd_ACP"/>
</dbReference>
<keyword evidence="4" id="KW-0597">Phosphoprotein</keyword>
<dbReference type="FunFam" id="3.40.50.980:FF:000001">
    <property type="entry name" value="Non-ribosomal peptide synthetase"/>
    <property type="match status" value="1"/>
</dbReference>
<comment type="cofactor">
    <cofactor evidence="1">
        <name>pantetheine 4'-phosphate</name>
        <dbReference type="ChEBI" id="CHEBI:47942"/>
    </cofactor>
</comment>
<dbReference type="InterPro" id="IPR010071">
    <property type="entry name" value="AA_adenyl_dom"/>
</dbReference>
<name>A0A0C1QS82_9CYAN</name>
<dbReference type="SMART" id="SM00823">
    <property type="entry name" value="PKS_PP"/>
    <property type="match status" value="1"/>
</dbReference>
<sequence>MSQSCSKNPPSTAEDTEVFLFPTSFAQARLWFLDQLLPGNPLYNVSAALRLTGSLNLTALEQAFNEIVRRHETLRTTFLMVEGQPMQAIAPSLTIPFSVIDLRHLAIGERETQAKRLTTEEAQRPFHLSIGPLIRVTLLRCDETEHVLLLNLHHIVADGWSIAVLVRELGALYATACRDRLSCISTPLPELPIQYADFAEWQRDWLEEPGVDGLSPLQTQLTYWKKQLNGISVLNLPTDRLRPKVPSHKGAQQFFQLPQSLGKALEELSRRKGVTLFMTLLAAFQTLLYRYTQQEDIVVGSPIANRNRSEIEGLIGFFVNNLVLRTDFSGNPTFQELLGRVREVTLEAYAHQDCTFEKLVDELHPERDLSRNPLFQVVFSLQNTPVEMLELPGLKLSLLEFDSKTAKLDLEFHLWQDLDNLKGKVIYSTDLFDDSTITRMLGHFQTILEGIVTAPQQKLSNLPLLTDTELQQLCINFVSEKPTLQCFHQLFETQVKQSPNAIAVVWENQQLTYHELNIRANQLAHYLQQGGVFPEVLVGLCLERSLEMIVGLLGILKAGGAYLPLDPTYPLERLKFILEDARVSVLLTTSQIRDRQFTNNIPIVVCPDKDGEAIAQYSQENPTSSVTPNNLAYVIYTSGSTGKPKGVLIEHRGVYNLLQAQIATFDLQPGNRILQFASLSFDASVFEIVMALGSGGTLCLANKESLVPGQSLIELLQKQAITHITLPPAVLGILPKAQLPALQTIICAGEICTSDTVKRWWGPNHRLFNAYGPTEATVWSAIAQINIPSEKPPIGRPIANTQVYILDKYLQPVPTGITGELYIGGSGLARGYLNRPDITADRFIPNPVSNSQGTHTTKHKNPTAPERVFKTGDLARYRTDGNIEFVGRIDNQVKMRGFRIELQEIEMVLTQHHAVQEAVVIVKENVSGDKWLVAYVVPHHKYRQTTIELHDFLREKLPEYMIPSAFILLDALPLTPNGKLDHRALAALDRSTQIAANTEFVPPRSPVEFKLAEIWAKTLNLQSIGIQHNFFDLGGNSLLAVRLMENIHQEFQRKLPLSFLFLNPTIQKLAKLLIQEQKTQSWSPLVAIQPDGSKPPFFCVHPIFGTIFPYYELAGHLGKDQPFYGLQPLGLDGESPPLKQIDDMASYYIEALRTVQPRGPYFLGGWSFGGLVAFEMAQQLYKAGHEVALLALLDTVAPISHLQPSIGDSFSFLFSTVARSIWSFLLDYLYLIVASYQGDRFLRIPYLNQSADWVRSHLLSLFHLKELSLSNLITQESKSQILRELTIHPMIDIFQANSQATLSYVPQLYPYQVTLFKSGIQSKTAYQDSSLGWEQFALGGVEVHQIPGNHLTMLRKPHVQVLAEKLQICIDRAVKNLHSSSHP</sequence>
<dbReference type="OrthoDB" id="9757538at2"/>
<evidence type="ECO:0000256" key="3">
    <source>
        <dbReference type="ARBA" id="ARBA00022450"/>
    </source>
</evidence>
<evidence type="ECO:0000313" key="8">
    <source>
        <dbReference type="EMBL" id="KIE06728.1"/>
    </source>
</evidence>
<dbReference type="SUPFAM" id="SSF52777">
    <property type="entry name" value="CoA-dependent acyltransferases"/>
    <property type="match status" value="2"/>
</dbReference>
<feature type="domain" description="Carrier" evidence="6">
    <location>
        <begin position="1002"/>
        <end position="1077"/>
    </location>
</feature>
<dbReference type="InterPro" id="IPR000873">
    <property type="entry name" value="AMP-dep_synth/lig_dom"/>
</dbReference>
<dbReference type="SUPFAM" id="SSF56801">
    <property type="entry name" value="Acetyl-CoA synthetase-like"/>
    <property type="match status" value="1"/>
</dbReference>
<dbReference type="FunFam" id="2.30.38.10:FF:000001">
    <property type="entry name" value="Non-ribosomal peptide synthetase PvdI"/>
    <property type="match status" value="1"/>
</dbReference>
<dbReference type="GO" id="GO:0003824">
    <property type="term" value="F:catalytic activity"/>
    <property type="evidence" value="ECO:0007669"/>
    <property type="project" value="InterPro"/>
</dbReference>
<dbReference type="Proteomes" id="UP000029738">
    <property type="component" value="Unassembled WGS sequence"/>
</dbReference>
<dbReference type="CDD" id="cd17652">
    <property type="entry name" value="A_NRPS_CmdD_like"/>
    <property type="match status" value="1"/>
</dbReference>
<dbReference type="InterPro" id="IPR029058">
    <property type="entry name" value="AB_hydrolase_fold"/>
</dbReference>
<dbReference type="FunFam" id="3.30.300.30:FF:000010">
    <property type="entry name" value="Enterobactin synthetase component F"/>
    <property type="match status" value="1"/>
</dbReference>
<comment type="similarity">
    <text evidence="2">Belongs to the ATP-dependent AMP-binding enzyme family.</text>
</comment>
<dbReference type="InterPro" id="IPR045851">
    <property type="entry name" value="AMP-bd_C_sf"/>
</dbReference>
<evidence type="ECO:0000313" key="9">
    <source>
        <dbReference type="Proteomes" id="UP000029738"/>
    </source>
</evidence>
<dbReference type="Gene3D" id="3.40.50.980">
    <property type="match status" value="2"/>
</dbReference>
<dbReference type="Gene3D" id="3.30.559.30">
    <property type="entry name" value="Nonribosomal peptide synthetase, condensation domain"/>
    <property type="match status" value="1"/>
</dbReference>
<organism evidence="8">
    <name type="scientific">Tolypothrix bouteillei VB521301</name>
    <dbReference type="NCBI Taxonomy" id="1479485"/>
    <lineage>
        <taxon>Bacteria</taxon>
        <taxon>Bacillati</taxon>
        <taxon>Cyanobacteriota</taxon>
        <taxon>Cyanophyceae</taxon>
        <taxon>Nostocales</taxon>
        <taxon>Tolypothrichaceae</taxon>
        <taxon>Tolypothrix</taxon>
    </lineage>
</organism>
<feature type="region of interest" description="Disordered" evidence="5">
    <location>
        <begin position="844"/>
        <end position="865"/>
    </location>
</feature>
<dbReference type="Pfam" id="PF00975">
    <property type="entry name" value="Thioesterase"/>
    <property type="match status" value="1"/>
</dbReference>
<evidence type="ECO:0000256" key="5">
    <source>
        <dbReference type="SAM" id="MobiDB-lite"/>
    </source>
</evidence>
<keyword evidence="9" id="KW-1185">Reference proteome</keyword>
<dbReference type="GO" id="GO:0044550">
    <property type="term" value="P:secondary metabolite biosynthetic process"/>
    <property type="evidence" value="ECO:0007669"/>
    <property type="project" value="UniProtKB-ARBA"/>
</dbReference>
<dbReference type="SUPFAM" id="SSF53474">
    <property type="entry name" value="alpha/beta-Hydrolases"/>
    <property type="match status" value="1"/>
</dbReference>
<evidence type="ECO:0000256" key="2">
    <source>
        <dbReference type="ARBA" id="ARBA00006432"/>
    </source>
</evidence>
<dbReference type="STRING" id="1479485.DA73_0236140"/>
<evidence type="ECO:0000256" key="4">
    <source>
        <dbReference type="ARBA" id="ARBA00022553"/>
    </source>
</evidence>
<dbReference type="GO" id="GO:0043041">
    <property type="term" value="P:amino acid activation for nonribosomal peptide biosynthetic process"/>
    <property type="evidence" value="ECO:0007669"/>
    <property type="project" value="TreeGrafter"/>
</dbReference>
<dbReference type="Pfam" id="PF00550">
    <property type="entry name" value="PP-binding"/>
    <property type="match status" value="1"/>
</dbReference>
<keyword evidence="3" id="KW-0596">Phosphopantetheine</keyword>
<protein>
    <submittedName>
        <fullName evidence="7">Amino acid adenylation domain-containing protein</fullName>
    </submittedName>
    <submittedName>
        <fullName evidence="8">Thioester reductase</fullName>
    </submittedName>
</protein>
<dbReference type="EMBL" id="JHEG02000059">
    <property type="protein sequence ID" value="KIE06728.1"/>
    <property type="molecule type" value="Genomic_DNA"/>
</dbReference>
<accession>A0A0C1QS82</accession>
<dbReference type="FunFam" id="1.10.1200.10:FF:000005">
    <property type="entry name" value="Nonribosomal peptide synthetase 1"/>
    <property type="match status" value="1"/>
</dbReference>
<dbReference type="Gene3D" id="1.10.1200.10">
    <property type="entry name" value="ACP-like"/>
    <property type="match status" value="1"/>
</dbReference>
<proteinExistence type="inferred from homology"/>
<dbReference type="Pfam" id="PF00668">
    <property type="entry name" value="Condensation"/>
    <property type="match status" value="1"/>
</dbReference>
<dbReference type="GO" id="GO:0031177">
    <property type="term" value="F:phosphopantetheine binding"/>
    <property type="evidence" value="ECO:0007669"/>
    <property type="project" value="InterPro"/>
</dbReference>
<dbReference type="InterPro" id="IPR020806">
    <property type="entry name" value="PKS_PP-bd"/>
</dbReference>
<reference evidence="8" key="1">
    <citation type="journal article" date="2015" name="Genome Announc.">
        <title>Draft Genome Sequence of Tolypothrix boutellei Strain VB521301.</title>
        <authorList>
            <person name="Chandrababunaidu M.M."/>
            <person name="Singh D."/>
            <person name="Sen D."/>
            <person name="Bhan S."/>
            <person name="Das S."/>
            <person name="Gupta A."/>
            <person name="Adhikary S.P."/>
            <person name="Tripathy S."/>
        </authorList>
    </citation>
    <scope>NUCLEOTIDE SEQUENCE</scope>
    <source>
        <strain evidence="8">VB521301</strain>
    </source>
</reference>
<dbReference type="GO" id="GO:0005829">
    <property type="term" value="C:cytosol"/>
    <property type="evidence" value="ECO:0007669"/>
    <property type="project" value="TreeGrafter"/>
</dbReference>
<dbReference type="InterPro" id="IPR001242">
    <property type="entry name" value="Condensation_dom"/>
</dbReference>
<evidence type="ECO:0000259" key="6">
    <source>
        <dbReference type="PROSITE" id="PS50075"/>
    </source>
</evidence>
<dbReference type="Pfam" id="PF13193">
    <property type="entry name" value="AMP-binding_C"/>
    <property type="match status" value="1"/>
</dbReference>
<evidence type="ECO:0000256" key="1">
    <source>
        <dbReference type="ARBA" id="ARBA00001957"/>
    </source>
</evidence>
<dbReference type="EMBL" id="JHEG04000001">
    <property type="protein sequence ID" value="KAF3889926.1"/>
    <property type="molecule type" value="Genomic_DNA"/>
</dbReference>
<dbReference type="PROSITE" id="PS00455">
    <property type="entry name" value="AMP_BINDING"/>
    <property type="match status" value="1"/>
</dbReference>
<evidence type="ECO:0000313" key="7">
    <source>
        <dbReference type="EMBL" id="KAF3889926.1"/>
    </source>
</evidence>
<dbReference type="CDD" id="cd19531">
    <property type="entry name" value="LCL_NRPS-like"/>
    <property type="match status" value="1"/>
</dbReference>
<dbReference type="InterPro" id="IPR001031">
    <property type="entry name" value="Thioesterase"/>
</dbReference>
<dbReference type="PANTHER" id="PTHR45527">
    <property type="entry name" value="NONRIBOSOMAL PEPTIDE SYNTHETASE"/>
    <property type="match status" value="1"/>
</dbReference>
<dbReference type="GO" id="GO:0008610">
    <property type="term" value="P:lipid biosynthetic process"/>
    <property type="evidence" value="ECO:0007669"/>
    <property type="project" value="UniProtKB-ARBA"/>
</dbReference>
<dbReference type="Pfam" id="PF00501">
    <property type="entry name" value="AMP-binding"/>
    <property type="match status" value="1"/>
</dbReference>
<dbReference type="FunFam" id="3.30.559.10:FF:000012">
    <property type="entry name" value="Non-ribosomal peptide synthetase"/>
    <property type="match status" value="1"/>
</dbReference>
<dbReference type="RefSeq" id="WP_038089211.1">
    <property type="nucleotide sequence ID" value="NZ_JHEG04000001.1"/>
</dbReference>